<proteinExistence type="predicted"/>
<dbReference type="InterPro" id="IPR036363">
    <property type="entry name" value="Thiol_cytolysin_ab_sf"/>
</dbReference>
<gene>
    <name evidence="1" type="ORF">FEE95_12185</name>
</gene>
<dbReference type="SUPFAM" id="SSF56978">
    <property type="entry name" value="Perfringolysin"/>
    <property type="match status" value="1"/>
</dbReference>
<dbReference type="OrthoDB" id="662759at2"/>
<dbReference type="GO" id="GO:0015485">
    <property type="term" value="F:cholesterol binding"/>
    <property type="evidence" value="ECO:0007669"/>
    <property type="project" value="InterPro"/>
</dbReference>
<evidence type="ECO:0000313" key="1">
    <source>
        <dbReference type="EMBL" id="TMM57241.1"/>
    </source>
</evidence>
<dbReference type="InterPro" id="IPR036359">
    <property type="entry name" value="Thiol_cytolysin_sf"/>
</dbReference>
<comment type="caution">
    <text evidence="1">The sequence shown here is derived from an EMBL/GenBank/DDBJ whole genome shotgun (WGS) entry which is preliminary data.</text>
</comment>
<dbReference type="PRINTS" id="PR01400">
    <property type="entry name" value="TACYTOLYSIN"/>
</dbReference>
<dbReference type="Proteomes" id="UP000310314">
    <property type="component" value="Unassembled WGS sequence"/>
</dbReference>
<evidence type="ECO:0000313" key="2">
    <source>
        <dbReference type="Proteomes" id="UP000310314"/>
    </source>
</evidence>
<organism evidence="1 2">
    <name type="scientific">Maribacter algarum</name>
    <name type="common">ex Zhang et al. 2020</name>
    <dbReference type="NCBI Taxonomy" id="2578118"/>
    <lineage>
        <taxon>Bacteria</taxon>
        <taxon>Pseudomonadati</taxon>
        <taxon>Bacteroidota</taxon>
        <taxon>Flavobacteriia</taxon>
        <taxon>Flavobacteriales</taxon>
        <taxon>Flavobacteriaceae</taxon>
        <taxon>Maribacter</taxon>
    </lineage>
</organism>
<dbReference type="EMBL" id="VATY01000002">
    <property type="protein sequence ID" value="TMM57241.1"/>
    <property type="molecule type" value="Genomic_DNA"/>
</dbReference>
<dbReference type="Gene3D" id="3.90.840.10">
    <property type="entry name" value="Thiol-activated cytolysin superfamily/Thiol-activated cytolysin, alpha-beta domain"/>
    <property type="match status" value="1"/>
</dbReference>
<dbReference type="Gene3D" id="3.30.1040.20">
    <property type="match status" value="1"/>
</dbReference>
<sequence>MKTVTIDLKKFLQLVLTTILFTLLFLSCSKNEINEGPAPIPDDLANSFNTSVANLSGFVQPEEISEPEVIDENDPQRDTEDAALECSVKTFKAAPGFDELLSLDPTTDVIYPGALLKGESIPSGEYIPITGSRAPITLSASLTNISGSPVVAIEDPKLSTVREGIKTILDQEVTGATAARVSFEITQVYSEQQLNVAIGANYRSAGVKVSAAIDFSNNTKRNKFVLKYLQTYYTIDMDLPNNPSDLFNSLPDLALLGSTAPVFVSSVAYGRMVIYTIETNSSESEINAALSATFASGDGSVEANYKETIDESTIKGLIIGGSGSDAAQTINGPAEVYSFIAEGGDYSKDSPGAPLAYKLRFIKQGTPVARIVLSTEYPIRTCDLAYPRFKITINNLRVVNTPGGFEGSHLELFGNLKGKVNTGSSSEVSWSRSKSNNLRTEGTHTINQSVEIELYRPNYDSDYVELSGSLTDEDTSSDDFLGSRSVRVQLRDIPTAAALPRELRFDEKPQHDVRASFSVQRIR</sequence>
<dbReference type="AlphaFoldDB" id="A0A5S3PRF0"/>
<reference evidence="1 2" key="1">
    <citation type="submission" date="2019-05" db="EMBL/GenBank/DDBJ databases">
        <authorList>
            <person name="Zhang J.-Y."/>
            <person name="Feg X."/>
            <person name="Du Z.-J."/>
        </authorList>
    </citation>
    <scope>NUCLEOTIDE SEQUENCE [LARGE SCALE GENOMIC DNA]</scope>
    <source>
        <strain evidence="1 2">RZ26</strain>
    </source>
</reference>
<protein>
    <recommendedName>
        <fullName evidence="3">Thiol-activated cytolysin</fullName>
    </recommendedName>
</protein>
<dbReference type="PROSITE" id="PS51257">
    <property type="entry name" value="PROKAR_LIPOPROTEIN"/>
    <property type="match status" value="1"/>
</dbReference>
<dbReference type="Pfam" id="PF01289">
    <property type="entry name" value="Thiol_cytolysin"/>
    <property type="match status" value="1"/>
</dbReference>
<name>A0A5S3PRF0_9FLAO</name>
<dbReference type="InterPro" id="IPR001869">
    <property type="entry name" value="Thiol_cytolysin"/>
</dbReference>
<accession>A0A5S3PRF0</accession>
<dbReference type="Gene3D" id="3.40.30.40">
    <property type="entry name" value="Perfringolysin"/>
    <property type="match status" value="1"/>
</dbReference>
<keyword evidence="2" id="KW-1185">Reference proteome</keyword>
<dbReference type="RefSeq" id="WP_138658223.1">
    <property type="nucleotide sequence ID" value="NZ_VATY01000002.1"/>
</dbReference>
<evidence type="ECO:0008006" key="3">
    <source>
        <dbReference type="Google" id="ProtNLM"/>
    </source>
</evidence>